<dbReference type="KEGG" id="vg:41700891"/>
<evidence type="ECO:0000256" key="4">
    <source>
        <dbReference type="ARBA" id="ARBA00022562"/>
    </source>
</evidence>
<dbReference type="Proteomes" id="UP000289801">
    <property type="component" value="Segment"/>
</dbReference>
<reference evidence="10 11" key="1">
    <citation type="journal article" date="2017" name="Ecol. Evol.">
        <title>Viral gut metagenomics of sympatric wild and domestic canids, and monitoring of viruses: Insights from an endangered wolf population.</title>
        <authorList>
            <person name="Conceicao-Neto N."/>
            <person name="Godinho R."/>
            <person name="Alvares F."/>
            <person name="Yinda C.K."/>
            <person name="Deboutte W."/>
            <person name="Zeller M."/>
            <person name="Laenen L."/>
            <person name="Heylen E."/>
            <person name="Roque S."/>
            <person name="Petrucci-Fonseca F."/>
            <person name="Santos N."/>
            <person name="Van Ranst M."/>
            <person name="Mesquita J.R."/>
            <person name="Matthijnssens J."/>
        </authorList>
    </citation>
    <scope>NUCLEOTIDE SEQUENCE [LARGE SCALE GENOMIC DNA]</scope>
    <source>
        <strain evidence="10">South Douro</strain>
    </source>
</reference>
<dbReference type="GO" id="GO:0042025">
    <property type="term" value="C:host cell nucleus"/>
    <property type="evidence" value="ECO:0007669"/>
    <property type="project" value="UniProtKB-SubCell"/>
</dbReference>
<dbReference type="InterPro" id="IPR021075">
    <property type="entry name" value="Bocavirus_NP1"/>
</dbReference>
<feature type="compositionally biased region" description="Polar residues" evidence="9">
    <location>
        <begin position="26"/>
        <end position="38"/>
    </location>
</feature>
<feature type="compositionally biased region" description="Polar residues" evidence="9">
    <location>
        <begin position="45"/>
        <end position="56"/>
    </location>
</feature>
<dbReference type="OrthoDB" id="17267at10239"/>
<evidence type="ECO:0000256" key="5">
    <source>
        <dbReference type="ARBA" id="ARBA00023015"/>
    </source>
</evidence>
<evidence type="ECO:0000256" key="8">
    <source>
        <dbReference type="ARBA" id="ARBA00045895"/>
    </source>
</evidence>
<name>A0A221LEC5_9VIRU</name>
<evidence type="ECO:0000256" key="6">
    <source>
        <dbReference type="ARBA" id="ARBA00023159"/>
    </source>
</evidence>
<accession>A0A221LEC5</accession>
<dbReference type="Pfam" id="PF11733">
    <property type="entry name" value="NP1-WLL"/>
    <property type="match status" value="1"/>
</dbReference>
<comment type="function">
    <text evidence="8">Required for the expression of the capsid proteins. Performs the splicing and internal polyadenylation of the viral capsid-encoding mRNA precursor, which allows its maturation and expression. Transactivates the viral promoter.</text>
</comment>
<sequence>MSTPRNQTTSGTSNSATGYWKRHSPTGRSTWASYTHQSPGKEKNLQSYFTASRTCQTSKTAETRETKRTRSRSKSPKLPLSPSKRRRLDRAPDEGSKGRTNRKKTPMILYPEHRATHPDAPACCGFYWHSNRLARKGTDWIFNEGLTQFQSVCRDGVIVWRDCREILFKFKKQIDQDYRNMLWHFGRGGYCERCTYWDDVYQQYMAHTQSHLSDLQGSSPIKSDDISDAELLAAAEAAMDGATQAS</sequence>
<evidence type="ECO:0000256" key="2">
    <source>
        <dbReference type="ARBA" id="ARBA00007126"/>
    </source>
</evidence>
<organism evidence="10 11">
    <name type="scientific">Lupine bocavirus</name>
    <dbReference type="NCBI Taxonomy" id="2017714"/>
    <lineage>
        <taxon>Viruses</taxon>
        <taxon>Monodnaviria</taxon>
        <taxon>Shotokuvirae</taxon>
        <taxon>Cossaviricota</taxon>
        <taxon>Quintoviricetes</taxon>
        <taxon>Piccovirales</taxon>
        <taxon>Parvoviridae</taxon>
        <taxon>Parvovirinae</taxon>
        <taxon>Bocaparvovirus</taxon>
        <taxon>Bocaparvovirus incertum1</taxon>
    </lineage>
</organism>
<keyword evidence="7" id="KW-0804">Transcription</keyword>
<comment type="subcellular location">
    <subcellularLocation>
        <location evidence="1">Host nucleus</location>
    </subcellularLocation>
</comment>
<evidence type="ECO:0000256" key="1">
    <source>
        <dbReference type="ARBA" id="ARBA00004147"/>
    </source>
</evidence>
<keyword evidence="11" id="KW-1185">Reference proteome</keyword>
<keyword evidence="5" id="KW-0805">Transcription regulation</keyword>
<protein>
    <recommendedName>
        <fullName evidence="3">Non-structural protein NP-1</fullName>
    </recommendedName>
</protein>
<keyword evidence="4" id="KW-1048">Host nucleus</keyword>
<dbReference type="RefSeq" id="YP_009551694.1">
    <property type="nucleotide sequence ID" value="NC_040533.1"/>
</dbReference>
<evidence type="ECO:0000313" key="10">
    <source>
        <dbReference type="EMBL" id="ASM93496.1"/>
    </source>
</evidence>
<proteinExistence type="inferred from homology"/>
<dbReference type="EMBL" id="KY214448">
    <property type="protein sequence ID" value="ASM93496.1"/>
    <property type="molecule type" value="Genomic_DNA"/>
</dbReference>
<dbReference type="GeneID" id="41700891"/>
<evidence type="ECO:0000256" key="9">
    <source>
        <dbReference type="SAM" id="MobiDB-lite"/>
    </source>
</evidence>
<keyword evidence="6" id="KW-0010">Activator</keyword>
<evidence type="ECO:0000256" key="3">
    <source>
        <dbReference type="ARBA" id="ARBA00020315"/>
    </source>
</evidence>
<feature type="region of interest" description="Disordered" evidence="9">
    <location>
        <begin position="1"/>
        <end position="106"/>
    </location>
</feature>
<evidence type="ECO:0000256" key="7">
    <source>
        <dbReference type="ARBA" id="ARBA00023163"/>
    </source>
</evidence>
<feature type="compositionally biased region" description="Polar residues" evidence="9">
    <location>
        <begin position="1"/>
        <end position="17"/>
    </location>
</feature>
<comment type="similarity">
    <text evidence="2">Belongs to the Bocaparvovirus Non-structural protein NP-1 family.</text>
</comment>
<evidence type="ECO:0000313" key="11">
    <source>
        <dbReference type="Proteomes" id="UP000289801"/>
    </source>
</evidence>